<feature type="transmembrane region" description="Helical" evidence="1">
    <location>
        <begin position="26"/>
        <end position="44"/>
    </location>
</feature>
<keyword evidence="1" id="KW-0812">Transmembrane</keyword>
<evidence type="ECO:0000313" key="3">
    <source>
        <dbReference type="Proteomes" id="UP000178742"/>
    </source>
</evidence>
<proteinExistence type="predicted"/>
<accession>A0A1F6M3S8</accession>
<sequence>MGPNTIRGSTSREQLESAIRLRQDRFGPVLTFLGVVLIGVSLVHDPALERLLNVIVAPYIEVRSNWESNRRCLSGLVEASGLAERNAQRVTLVIPVTDEFSGPVNASIKWALNGNAQPIPQPEVLGFPGERHIAVPIGTLLNKVPVNVEVCTPTSEYRLDIDVSRATSDNGTFGSFWAKLRAIATLAALAASIILIVGVNLASAWMYKHAFAAHLQSLRILLRVQHAYQEIVRTAEGSRATWKEFESRVWTVASRHAVDIVIQSSSRPEYRIVGGGVTFPIWATFAPILRKSVTLTFVNDGKNCNDDACVMMTGQVDEEVNISALRHFWKLIFAASVFAFVVGVLMYDLCRSVASVWNSERAFGVTLIVVGAAILTVAFISERLTMRTVSFRPKADDSHTMQDLE</sequence>
<evidence type="ECO:0000256" key="1">
    <source>
        <dbReference type="SAM" id="Phobius"/>
    </source>
</evidence>
<organism evidence="2 3">
    <name type="scientific">Candidatus Magasanikbacteria bacterium RIFCSPHIGHO2_02_FULL_41_13</name>
    <dbReference type="NCBI Taxonomy" id="1798676"/>
    <lineage>
        <taxon>Bacteria</taxon>
        <taxon>Candidatus Magasanikiibacteriota</taxon>
    </lineage>
</organism>
<keyword evidence="1" id="KW-0472">Membrane</keyword>
<evidence type="ECO:0000313" key="2">
    <source>
        <dbReference type="EMBL" id="OGH66297.1"/>
    </source>
</evidence>
<feature type="transmembrane region" description="Helical" evidence="1">
    <location>
        <begin position="362"/>
        <end position="380"/>
    </location>
</feature>
<feature type="transmembrane region" description="Helical" evidence="1">
    <location>
        <begin position="328"/>
        <end position="347"/>
    </location>
</feature>
<reference evidence="2 3" key="1">
    <citation type="journal article" date="2016" name="Nat. Commun.">
        <title>Thousands of microbial genomes shed light on interconnected biogeochemical processes in an aquifer system.</title>
        <authorList>
            <person name="Anantharaman K."/>
            <person name="Brown C.T."/>
            <person name="Hug L.A."/>
            <person name="Sharon I."/>
            <person name="Castelle C.J."/>
            <person name="Probst A.J."/>
            <person name="Thomas B.C."/>
            <person name="Singh A."/>
            <person name="Wilkins M.J."/>
            <person name="Karaoz U."/>
            <person name="Brodie E.L."/>
            <person name="Williams K.H."/>
            <person name="Hubbard S.S."/>
            <person name="Banfield J.F."/>
        </authorList>
    </citation>
    <scope>NUCLEOTIDE SEQUENCE [LARGE SCALE GENOMIC DNA]</scope>
</reference>
<keyword evidence="1" id="KW-1133">Transmembrane helix</keyword>
<name>A0A1F6M3S8_9BACT</name>
<gene>
    <name evidence="2" type="ORF">A3B90_01185</name>
</gene>
<feature type="transmembrane region" description="Helical" evidence="1">
    <location>
        <begin position="182"/>
        <end position="207"/>
    </location>
</feature>
<comment type="caution">
    <text evidence="2">The sequence shown here is derived from an EMBL/GenBank/DDBJ whole genome shotgun (WGS) entry which is preliminary data.</text>
</comment>
<dbReference type="Proteomes" id="UP000178742">
    <property type="component" value="Unassembled WGS sequence"/>
</dbReference>
<protein>
    <submittedName>
        <fullName evidence="2">Uncharacterized protein</fullName>
    </submittedName>
</protein>
<dbReference type="AlphaFoldDB" id="A0A1F6M3S8"/>
<dbReference type="EMBL" id="MFPX01000020">
    <property type="protein sequence ID" value="OGH66297.1"/>
    <property type="molecule type" value="Genomic_DNA"/>
</dbReference>